<dbReference type="RefSeq" id="WP_190446481.1">
    <property type="nucleotide sequence ID" value="NZ_JAMPLM010000011.1"/>
</dbReference>
<reference evidence="6 7" key="1">
    <citation type="submission" date="2022-04" db="EMBL/GenBank/DDBJ databases">
        <title>Positive selection, recombination, and allopatry shape intraspecific diversity of widespread and dominant cyanobacteria.</title>
        <authorList>
            <person name="Wei J."/>
            <person name="Shu W."/>
            <person name="Hu C."/>
        </authorList>
    </citation>
    <scope>NUCLEOTIDE SEQUENCE [LARGE SCALE GENOMIC DNA]</scope>
    <source>
        <strain evidence="6 7">AS-A4</strain>
    </source>
</reference>
<proteinExistence type="predicted"/>
<dbReference type="Pfam" id="PF00072">
    <property type="entry name" value="Response_reg"/>
    <property type="match status" value="1"/>
</dbReference>
<evidence type="ECO:0000313" key="7">
    <source>
        <dbReference type="Proteomes" id="UP001476950"/>
    </source>
</evidence>
<sequence>MDNSYRVLLVEDNEDDYCVTRDFLADVQTPHFELEWVSDYDSALTAMACQSHDVYLLDYHLGAHTGLEILQQALSNGCQAPIIFLTGSAADRQLDLKAMQLGATEFLSKDDISTASLERTLRYAIRQNRLYQQVKQQAQREHARNQIVQSMRHSLDLETIFAVAAKEIAVLLQVPLVKVVQYRPARQCWVTVASYCQTVTLAQAMKPSLSAGAACAAPLEHWEDGCLLDTHYGERQCPSLTQMFPASALLVPLRVSADVWGSLGLVRDAVSSSWQEWEVVLLQTIADQLAIAIQQAELYQQLQTANEALTRLATTDSLTQIANRHHFDASLQSEWQRLTRSQQPLSLILCDIDFFKRYNDTYGHLAGDRCLAQVAQVLQESIRRSTDLAARYGGEEFAILLPNTPQTGAATIAQRLLHQLQQIHLPHEASGVAAHVTLSLGIASLVPNQDTTPQSLIQAADQALYQAKAGGRNTYRIWTETT</sequence>
<name>A0ABV0KJS5_9CYAN</name>
<dbReference type="EC" id="2.7.7.65" evidence="6"/>
<dbReference type="GO" id="GO:0052621">
    <property type="term" value="F:diguanylate cyclase activity"/>
    <property type="evidence" value="ECO:0007669"/>
    <property type="project" value="UniProtKB-EC"/>
</dbReference>
<evidence type="ECO:0000256" key="1">
    <source>
        <dbReference type="ARBA" id="ARBA00022679"/>
    </source>
</evidence>
<keyword evidence="6" id="KW-0548">Nucleotidyltransferase</keyword>
<evidence type="ECO:0000313" key="6">
    <source>
        <dbReference type="EMBL" id="MEP1059513.1"/>
    </source>
</evidence>
<dbReference type="Proteomes" id="UP001476950">
    <property type="component" value="Unassembled WGS sequence"/>
</dbReference>
<dbReference type="InterPro" id="IPR011006">
    <property type="entry name" value="CheY-like_superfamily"/>
</dbReference>
<dbReference type="PROSITE" id="PS50887">
    <property type="entry name" value="GGDEF"/>
    <property type="match status" value="1"/>
</dbReference>
<feature type="domain" description="GGDEF" evidence="5">
    <location>
        <begin position="343"/>
        <end position="480"/>
    </location>
</feature>
<organism evidence="6 7">
    <name type="scientific">Stenomitos frigidus AS-A4</name>
    <dbReference type="NCBI Taxonomy" id="2933935"/>
    <lineage>
        <taxon>Bacteria</taxon>
        <taxon>Bacillati</taxon>
        <taxon>Cyanobacteriota</taxon>
        <taxon>Cyanophyceae</taxon>
        <taxon>Leptolyngbyales</taxon>
        <taxon>Leptolyngbyaceae</taxon>
        <taxon>Stenomitos</taxon>
    </lineage>
</organism>
<dbReference type="PROSITE" id="PS50007">
    <property type="entry name" value="PIPLC_X_DOMAIN"/>
    <property type="match status" value="1"/>
</dbReference>
<keyword evidence="1 6" id="KW-0808">Transferase</keyword>
<comment type="caution">
    <text evidence="6">The sequence shown here is derived from an EMBL/GenBank/DDBJ whole genome shotgun (WGS) entry which is preliminary data.</text>
</comment>
<keyword evidence="7" id="KW-1185">Reference proteome</keyword>
<dbReference type="InterPro" id="IPR000160">
    <property type="entry name" value="GGDEF_dom"/>
</dbReference>
<dbReference type="PANTHER" id="PTHR45138">
    <property type="entry name" value="REGULATORY COMPONENTS OF SENSORY TRANSDUCTION SYSTEM"/>
    <property type="match status" value="1"/>
</dbReference>
<dbReference type="SUPFAM" id="SSF55781">
    <property type="entry name" value="GAF domain-like"/>
    <property type="match status" value="1"/>
</dbReference>
<dbReference type="Gene3D" id="3.30.450.40">
    <property type="match status" value="1"/>
</dbReference>
<dbReference type="InterPro" id="IPR001789">
    <property type="entry name" value="Sig_transdc_resp-reg_receiver"/>
</dbReference>
<dbReference type="Pfam" id="PF00990">
    <property type="entry name" value="GGDEF"/>
    <property type="match status" value="1"/>
</dbReference>
<evidence type="ECO:0000256" key="3">
    <source>
        <dbReference type="PROSITE-ProRule" id="PRU00169"/>
    </source>
</evidence>
<keyword evidence="2" id="KW-0418">Kinase</keyword>
<protein>
    <submittedName>
        <fullName evidence="6">Diguanylate cyclase</fullName>
        <ecNumber evidence="6">2.7.7.65</ecNumber>
    </submittedName>
</protein>
<feature type="modified residue" description="4-aspartylphosphate" evidence="3">
    <location>
        <position position="58"/>
    </location>
</feature>
<dbReference type="SMART" id="SM00065">
    <property type="entry name" value="GAF"/>
    <property type="match status" value="1"/>
</dbReference>
<gene>
    <name evidence="6" type="ORF">NDI38_13790</name>
</gene>
<dbReference type="SUPFAM" id="SSF55073">
    <property type="entry name" value="Nucleotide cyclase"/>
    <property type="match status" value="1"/>
</dbReference>
<dbReference type="InterPro" id="IPR029787">
    <property type="entry name" value="Nucleotide_cyclase"/>
</dbReference>
<dbReference type="InterPro" id="IPR029016">
    <property type="entry name" value="GAF-like_dom_sf"/>
</dbReference>
<evidence type="ECO:0000259" key="4">
    <source>
        <dbReference type="PROSITE" id="PS50110"/>
    </source>
</evidence>
<dbReference type="SMART" id="SM00267">
    <property type="entry name" value="GGDEF"/>
    <property type="match status" value="1"/>
</dbReference>
<accession>A0ABV0KJS5</accession>
<keyword evidence="3" id="KW-0597">Phosphoprotein</keyword>
<dbReference type="CDD" id="cd00156">
    <property type="entry name" value="REC"/>
    <property type="match status" value="1"/>
</dbReference>
<dbReference type="Gene3D" id="3.30.70.270">
    <property type="match status" value="1"/>
</dbReference>
<dbReference type="CDD" id="cd01949">
    <property type="entry name" value="GGDEF"/>
    <property type="match status" value="1"/>
</dbReference>
<dbReference type="EMBL" id="JAMPLM010000011">
    <property type="protein sequence ID" value="MEP1059513.1"/>
    <property type="molecule type" value="Genomic_DNA"/>
</dbReference>
<evidence type="ECO:0000259" key="5">
    <source>
        <dbReference type="PROSITE" id="PS50887"/>
    </source>
</evidence>
<evidence type="ECO:0000256" key="2">
    <source>
        <dbReference type="ARBA" id="ARBA00022777"/>
    </source>
</evidence>
<dbReference type="Pfam" id="PF01590">
    <property type="entry name" value="GAF"/>
    <property type="match status" value="1"/>
</dbReference>
<dbReference type="NCBIfam" id="TIGR00254">
    <property type="entry name" value="GGDEF"/>
    <property type="match status" value="1"/>
</dbReference>
<dbReference type="PANTHER" id="PTHR45138:SF9">
    <property type="entry name" value="DIGUANYLATE CYCLASE DGCM-RELATED"/>
    <property type="match status" value="1"/>
</dbReference>
<feature type="domain" description="Response regulatory" evidence="4">
    <location>
        <begin position="6"/>
        <end position="124"/>
    </location>
</feature>
<dbReference type="InterPro" id="IPR003018">
    <property type="entry name" value="GAF"/>
</dbReference>
<dbReference type="Gene3D" id="3.40.50.2300">
    <property type="match status" value="1"/>
</dbReference>
<dbReference type="SUPFAM" id="SSF52172">
    <property type="entry name" value="CheY-like"/>
    <property type="match status" value="1"/>
</dbReference>
<dbReference type="InterPro" id="IPR043128">
    <property type="entry name" value="Rev_trsase/Diguanyl_cyclase"/>
</dbReference>
<dbReference type="SMART" id="SM00448">
    <property type="entry name" value="REC"/>
    <property type="match status" value="1"/>
</dbReference>
<dbReference type="InterPro" id="IPR050469">
    <property type="entry name" value="Diguanylate_Cyclase"/>
</dbReference>
<dbReference type="PROSITE" id="PS50110">
    <property type="entry name" value="RESPONSE_REGULATORY"/>
    <property type="match status" value="1"/>
</dbReference>